<accession>A0A9D2JZ65</accession>
<dbReference type="InterPro" id="IPR051214">
    <property type="entry name" value="GH32_Enzymes"/>
</dbReference>
<dbReference type="InterPro" id="IPR023296">
    <property type="entry name" value="Glyco_hydro_beta-prop_sf"/>
</dbReference>
<dbReference type="GO" id="GO:0004553">
    <property type="term" value="F:hydrolase activity, hydrolyzing O-glycosyl compounds"/>
    <property type="evidence" value="ECO:0007669"/>
    <property type="project" value="InterPro"/>
</dbReference>
<dbReference type="PANTHER" id="PTHR43101">
    <property type="entry name" value="BETA-FRUCTOSIDASE"/>
    <property type="match status" value="1"/>
</dbReference>
<organism evidence="2 3">
    <name type="scientific">Candidatus Gallimonas intestinavium</name>
    <dbReference type="NCBI Taxonomy" id="2838603"/>
    <lineage>
        <taxon>Bacteria</taxon>
        <taxon>Bacillati</taxon>
        <taxon>Bacillota</taxon>
        <taxon>Clostridia</taxon>
        <taxon>Candidatus Gallimonas</taxon>
    </lineage>
</organism>
<sequence length="675" mass="73958">MKRRAAAAVLMAACLAGCCLLPACKDKEKTPVETEKLTYADLYETQPVRTAPIEGKAVYKASYGYTLMQEQGYNHFFYQYRAQDGSFADMTAEGEGWQGGGASLTGARMKAGDADAVRTFVAPESGAARIFGNPRLVSGSQAHVTLMQGGNVLAEYEVTDGKGIWHEQTVTLERGDEVRFIVSGDAEVDWNPTIDYTLSAEKLLHHTVDGYYGDVHPFYDEASGKLYMYYLSTGMQEGQKKEQFSSLLTVSDNFVQYDDVELKMDEQNPPEQELYYALGVYVDAEGRYRSSYGKGGYAGGSVSDDLLVWQNAAEPYIDEADGLLKYTWRAYFDEGVWSGRDPDITYDAESGTYYCVVMNYYSPAEANGEKGLALYRAGEDGKFSTKAVRLVDLTGRGDPECPQLKKIGNRWYLFYSVYGTGTAGNVGYLHYRVGDEGALPEEVDWNGKEEHALEGGDLHAAQVCSVGGMWYLFGWINYRPHANVWGGYLNLAREVYQREDGLLATRCDEYLLSLLNKGHVASFGADAQRNGMEVRDRSFAVTSQTGSAQLAGTFGRSLIEAEIELPLSAVSAGVTLSENGTTYHVRLKRQNGELYLCIESGSAGCSVKVEDADETTFSLIVAADGPFIEAYCNGSVSLSSHTALTGSYTLGLAGSEGAELSAEVYKLADYNNIFD</sequence>
<reference evidence="2" key="2">
    <citation type="submission" date="2021-04" db="EMBL/GenBank/DDBJ databases">
        <authorList>
            <person name="Gilroy R."/>
        </authorList>
    </citation>
    <scope>NUCLEOTIDE SEQUENCE</scope>
    <source>
        <strain evidence="2">ChiW7-2402</strain>
    </source>
</reference>
<dbReference type="SMART" id="SM00640">
    <property type="entry name" value="Glyco_32"/>
    <property type="match status" value="1"/>
</dbReference>
<feature type="signal peptide" evidence="1">
    <location>
        <begin position="1"/>
        <end position="22"/>
    </location>
</feature>
<dbReference type="Proteomes" id="UP000824102">
    <property type="component" value="Unassembled WGS sequence"/>
</dbReference>
<feature type="chain" id="PRO_5039623522" evidence="1">
    <location>
        <begin position="23"/>
        <end position="675"/>
    </location>
</feature>
<dbReference type="PANTHER" id="PTHR43101:SF1">
    <property type="entry name" value="BETA-FRUCTOSIDASE"/>
    <property type="match status" value="1"/>
</dbReference>
<comment type="caution">
    <text evidence="2">The sequence shown here is derived from an EMBL/GenBank/DDBJ whole genome shotgun (WGS) entry which is preliminary data.</text>
</comment>
<dbReference type="AlphaFoldDB" id="A0A9D2JZ65"/>
<proteinExistence type="predicted"/>
<protein>
    <submittedName>
        <fullName evidence="2">Uncharacterized protein</fullName>
    </submittedName>
</protein>
<gene>
    <name evidence="2" type="ORF">H9964_03785</name>
</gene>
<evidence type="ECO:0000313" key="2">
    <source>
        <dbReference type="EMBL" id="HIZ72681.1"/>
    </source>
</evidence>
<dbReference type="GO" id="GO:0005975">
    <property type="term" value="P:carbohydrate metabolic process"/>
    <property type="evidence" value="ECO:0007669"/>
    <property type="project" value="InterPro"/>
</dbReference>
<name>A0A9D2JZ65_9FIRM</name>
<keyword evidence="1" id="KW-0732">Signal</keyword>
<dbReference type="InterPro" id="IPR001362">
    <property type="entry name" value="Glyco_hydro_32"/>
</dbReference>
<dbReference type="EMBL" id="DXBB01000059">
    <property type="protein sequence ID" value="HIZ72681.1"/>
    <property type="molecule type" value="Genomic_DNA"/>
</dbReference>
<reference evidence="2" key="1">
    <citation type="journal article" date="2021" name="PeerJ">
        <title>Extensive microbial diversity within the chicken gut microbiome revealed by metagenomics and culture.</title>
        <authorList>
            <person name="Gilroy R."/>
            <person name="Ravi A."/>
            <person name="Getino M."/>
            <person name="Pursley I."/>
            <person name="Horton D.L."/>
            <person name="Alikhan N.F."/>
            <person name="Baker D."/>
            <person name="Gharbi K."/>
            <person name="Hall N."/>
            <person name="Watson M."/>
            <person name="Adriaenssens E.M."/>
            <person name="Foster-Nyarko E."/>
            <person name="Jarju S."/>
            <person name="Secka A."/>
            <person name="Antonio M."/>
            <person name="Oren A."/>
            <person name="Chaudhuri R.R."/>
            <person name="La Ragione R."/>
            <person name="Hildebrand F."/>
            <person name="Pallen M.J."/>
        </authorList>
    </citation>
    <scope>NUCLEOTIDE SEQUENCE</scope>
    <source>
        <strain evidence="2">ChiW7-2402</strain>
    </source>
</reference>
<evidence type="ECO:0000256" key="1">
    <source>
        <dbReference type="SAM" id="SignalP"/>
    </source>
</evidence>
<dbReference type="Gene3D" id="2.115.10.20">
    <property type="entry name" value="Glycosyl hydrolase domain, family 43"/>
    <property type="match status" value="1"/>
</dbReference>
<evidence type="ECO:0000313" key="3">
    <source>
        <dbReference type="Proteomes" id="UP000824102"/>
    </source>
</evidence>
<dbReference type="SUPFAM" id="SSF75005">
    <property type="entry name" value="Arabinanase/levansucrase/invertase"/>
    <property type="match status" value="1"/>
</dbReference>